<dbReference type="InterPro" id="IPR036565">
    <property type="entry name" value="Mur-like_cat_sf"/>
</dbReference>
<dbReference type="GO" id="GO:0008360">
    <property type="term" value="P:regulation of cell shape"/>
    <property type="evidence" value="ECO:0007669"/>
    <property type="project" value="UniProtKB-KW"/>
</dbReference>
<dbReference type="NCBIfam" id="TIGR01143">
    <property type="entry name" value="murF"/>
    <property type="match status" value="1"/>
</dbReference>
<keyword evidence="3 10" id="KW-0132">Cell division</keyword>
<dbReference type="InterPro" id="IPR035911">
    <property type="entry name" value="MurE/MurF_N"/>
</dbReference>
<dbReference type="GO" id="GO:0009252">
    <property type="term" value="P:peptidoglycan biosynthetic process"/>
    <property type="evidence" value="ECO:0007669"/>
    <property type="project" value="UniProtKB-UniRule"/>
</dbReference>
<reference evidence="15 16" key="1">
    <citation type="submission" date="2016-11" db="EMBL/GenBank/DDBJ databases">
        <authorList>
            <person name="Jaros S."/>
            <person name="Januszkiewicz K."/>
            <person name="Wedrychowicz H."/>
        </authorList>
    </citation>
    <scope>NUCLEOTIDE SEQUENCE [LARGE SCALE GENOMIC DNA]</scope>
    <source>
        <strain evidence="15 16">DSM 24574</strain>
    </source>
</reference>
<dbReference type="Pfam" id="PF02875">
    <property type="entry name" value="Mur_ligase_C"/>
    <property type="match status" value="1"/>
</dbReference>
<evidence type="ECO:0000256" key="7">
    <source>
        <dbReference type="ARBA" id="ARBA00022984"/>
    </source>
</evidence>
<feature type="domain" description="Mur ligase C-terminal" evidence="13">
    <location>
        <begin position="298"/>
        <end position="416"/>
    </location>
</feature>
<evidence type="ECO:0000259" key="14">
    <source>
        <dbReference type="Pfam" id="PF08245"/>
    </source>
</evidence>
<evidence type="ECO:0000256" key="4">
    <source>
        <dbReference type="ARBA" id="ARBA00022741"/>
    </source>
</evidence>
<dbReference type="InterPro" id="IPR000713">
    <property type="entry name" value="Mur_ligase_N"/>
</dbReference>
<dbReference type="Gene3D" id="3.40.1190.10">
    <property type="entry name" value="Mur-like, catalytic domain"/>
    <property type="match status" value="1"/>
</dbReference>
<dbReference type="PANTHER" id="PTHR43024:SF1">
    <property type="entry name" value="UDP-N-ACETYLMURAMOYL-TRIPEPTIDE--D-ALANYL-D-ALANINE LIGASE"/>
    <property type="match status" value="1"/>
</dbReference>
<dbReference type="GO" id="GO:0047480">
    <property type="term" value="F:UDP-N-acetylmuramoyl-tripeptide-D-alanyl-D-alanine ligase activity"/>
    <property type="evidence" value="ECO:0007669"/>
    <property type="project" value="UniProtKB-UniRule"/>
</dbReference>
<keyword evidence="5 10" id="KW-0067">ATP-binding</keyword>
<dbReference type="GO" id="GO:0005737">
    <property type="term" value="C:cytoplasm"/>
    <property type="evidence" value="ECO:0007669"/>
    <property type="project" value="UniProtKB-SubCell"/>
</dbReference>
<evidence type="ECO:0000256" key="5">
    <source>
        <dbReference type="ARBA" id="ARBA00022840"/>
    </source>
</evidence>
<dbReference type="GO" id="GO:0008766">
    <property type="term" value="F:UDP-N-acetylmuramoylalanyl-D-glutamyl-2,6-diaminopimelate-D-alanyl-D-alanine ligase activity"/>
    <property type="evidence" value="ECO:0007669"/>
    <property type="project" value="RHEA"/>
</dbReference>
<comment type="similarity">
    <text evidence="10">Belongs to the MurCDEF family. MurF subfamily.</text>
</comment>
<dbReference type="GO" id="GO:0051301">
    <property type="term" value="P:cell division"/>
    <property type="evidence" value="ECO:0007669"/>
    <property type="project" value="UniProtKB-KW"/>
</dbReference>
<comment type="subcellular location">
    <subcellularLocation>
        <location evidence="10 11">Cytoplasm</location>
    </subcellularLocation>
</comment>
<evidence type="ECO:0000256" key="8">
    <source>
        <dbReference type="ARBA" id="ARBA00023306"/>
    </source>
</evidence>
<gene>
    <name evidence="10" type="primary">murF</name>
    <name evidence="15" type="ORF">SAMN04488109_2800</name>
</gene>
<evidence type="ECO:0000256" key="6">
    <source>
        <dbReference type="ARBA" id="ARBA00022960"/>
    </source>
</evidence>
<comment type="catalytic activity">
    <reaction evidence="10 11">
        <text>D-alanyl-D-alanine + UDP-N-acetyl-alpha-D-muramoyl-L-alanyl-gamma-D-glutamyl-meso-2,6-diaminopimelate + ATP = UDP-N-acetyl-alpha-D-muramoyl-L-alanyl-gamma-D-glutamyl-meso-2,6-diaminopimeloyl-D-alanyl-D-alanine + ADP + phosphate + H(+)</text>
        <dbReference type="Rhea" id="RHEA:28374"/>
        <dbReference type="ChEBI" id="CHEBI:15378"/>
        <dbReference type="ChEBI" id="CHEBI:30616"/>
        <dbReference type="ChEBI" id="CHEBI:43474"/>
        <dbReference type="ChEBI" id="CHEBI:57822"/>
        <dbReference type="ChEBI" id="CHEBI:61386"/>
        <dbReference type="ChEBI" id="CHEBI:83905"/>
        <dbReference type="ChEBI" id="CHEBI:456216"/>
        <dbReference type="EC" id="6.3.2.10"/>
    </reaction>
</comment>
<dbReference type="Proteomes" id="UP000184212">
    <property type="component" value="Unassembled WGS sequence"/>
</dbReference>
<evidence type="ECO:0000256" key="10">
    <source>
        <dbReference type="HAMAP-Rule" id="MF_02019"/>
    </source>
</evidence>
<dbReference type="EC" id="6.3.2.10" evidence="10 11"/>
<dbReference type="SUPFAM" id="SSF63418">
    <property type="entry name" value="MurE/MurF N-terminal domain"/>
    <property type="match status" value="1"/>
</dbReference>
<protein>
    <recommendedName>
        <fullName evidence="10 11">UDP-N-acetylmuramoyl-tripeptide--D-alanyl-D-alanine ligase</fullName>
        <ecNumber evidence="10 11">6.3.2.10</ecNumber>
    </recommendedName>
    <alternativeName>
        <fullName evidence="10">D-alanyl-D-alanine-adding enzyme</fullName>
    </alternativeName>
</protein>
<dbReference type="OrthoDB" id="9801978at2"/>
<feature type="domain" description="Mur ligase central" evidence="14">
    <location>
        <begin position="96"/>
        <end position="275"/>
    </location>
</feature>
<dbReference type="InterPro" id="IPR005863">
    <property type="entry name" value="UDP-N-AcMur_synth"/>
</dbReference>
<keyword evidence="7 10" id="KW-0573">Peptidoglycan synthesis</keyword>
<evidence type="ECO:0000313" key="15">
    <source>
        <dbReference type="EMBL" id="SHG99375.1"/>
    </source>
</evidence>
<keyword evidence="9 10" id="KW-0961">Cell wall biogenesis/degradation</keyword>
<dbReference type="GO" id="GO:0071555">
    <property type="term" value="P:cell wall organization"/>
    <property type="evidence" value="ECO:0007669"/>
    <property type="project" value="UniProtKB-KW"/>
</dbReference>
<dbReference type="EMBL" id="FQWQ01000001">
    <property type="protein sequence ID" value="SHG99375.1"/>
    <property type="molecule type" value="Genomic_DNA"/>
</dbReference>
<dbReference type="PANTHER" id="PTHR43024">
    <property type="entry name" value="UDP-N-ACETYLMURAMOYL-TRIPEPTIDE--D-ALANYL-D-ALANINE LIGASE"/>
    <property type="match status" value="1"/>
</dbReference>
<keyword evidence="16" id="KW-1185">Reference proteome</keyword>
<dbReference type="Gene3D" id="3.90.190.20">
    <property type="entry name" value="Mur ligase, C-terminal domain"/>
    <property type="match status" value="1"/>
</dbReference>
<dbReference type="InterPro" id="IPR013221">
    <property type="entry name" value="Mur_ligase_cen"/>
</dbReference>
<evidence type="ECO:0000256" key="11">
    <source>
        <dbReference type="RuleBase" id="RU004136"/>
    </source>
</evidence>
<dbReference type="AlphaFoldDB" id="A0A1M5PCD0"/>
<organism evidence="15 16">
    <name type="scientific">Chryseolinea serpens</name>
    <dbReference type="NCBI Taxonomy" id="947013"/>
    <lineage>
        <taxon>Bacteria</taxon>
        <taxon>Pseudomonadati</taxon>
        <taxon>Bacteroidota</taxon>
        <taxon>Cytophagia</taxon>
        <taxon>Cytophagales</taxon>
        <taxon>Fulvivirgaceae</taxon>
        <taxon>Chryseolinea</taxon>
    </lineage>
</organism>
<evidence type="ECO:0000259" key="12">
    <source>
        <dbReference type="Pfam" id="PF01225"/>
    </source>
</evidence>
<dbReference type="UniPathway" id="UPA00219"/>
<feature type="binding site" evidence="10">
    <location>
        <begin position="97"/>
        <end position="103"/>
    </location>
    <ligand>
        <name>ATP</name>
        <dbReference type="ChEBI" id="CHEBI:30616"/>
    </ligand>
</feature>
<dbReference type="InterPro" id="IPR051046">
    <property type="entry name" value="MurCDEF_CellWall_CoF430Synth"/>
</dbReference>
<evidence type="ECO:0000256" key="3">
    <source>
        <dbReference type="ARBA" id="ARBA00022618"/>
    </source>
</evidence>
<evidence type="ECO:0000256" key="1">
    <source>
        <dbReference type="ARBA" id="ARBA00022490"/>
    </source>
</evidence>
<feature type="domain" description="Mur ligase N-terminal catalytic" evidence="12">
    <location>
        <begin position="16"/>
        <end position="84"/>
    </location>
</feature>
<sequence>MEIEKLYALYRQSGKVSTDTRKIAAGSIFFALKGDKFNANTFAQQALDNGAAYAVLDEKEYAVNDRCIVVDDVLATLQKLARHHRDQLTIPVIGLTGSNGKTTSKELLNAVLSKKFKTYATIGNLNNHIGVPLTLLSIDSSIEMAVVEMGANHLGEIALLCSIANPTHGFITNIGRAHIGMFGGFENIVRAKSELYQHLLTHNGTVFINSQNEILANMAKRFKAPLFYPAKGDYYEAALAGADPFVKIKAENGDDVQTHLIGAYNFENIAAALCIGKYFEVPAALANRAVADYLPGNMRSQMIQKETNTVILDAYNANPSSMQVALENLAAMKAPHKMVILGDMFELGEEAEKEHRLIGQLAKKLGFDKVYLCGTLMKAAKEAFPGAILFENKTLLMEALKKDPPRNATILVKASRGIGLETIVEFL</sequence>
<accession>A0A1M5PCD0</accession>
<keyword evidence="2 10" id="KW-0436">Ligase</keyword>
<dbReference type="Pfam" id="PF01225">
    <property type="entry name" value="Mur_ligase"/>
    <property type="match status" value="1"/>
</dbReference>
<evidence type="ECO:0000259" key="13">
    <source>
        <dbReference type="Pfam" id="PF02875"/>
    </source>
</evidence>
<name>A0A1M5PCD0_9BACT</name>
<dbReference type="SUPFAM" id="SSF53244">
    <property type="entry name" value="MurD-like peptide ligases, peptide-binding domain"/>
    <property type="match status" value="1"/>
</dbReference>
<comment type="pathway">
    <text evidence="10 11">Cell wall biogenesis; peptidoglycan biosynthesis.</text>
</comment>
<dbReference type="Gene3D" id="3.40.1390.10">
    <property type="entry name" value="MurE/MurF, N-terminal domain"/>
    <property type="match status" value="1"/>
</dbReference>
<evidence type="ECO:0000256" key="9">
    <source>
        <dbReference type="ARBA" id="ARBA00023316"/>
    </source>
</evidence>
<dbReference type="RefSeq" id="WP_073134569.1">
    <property type="nucleotide sequence ID" value="NZ_FQWQ01000001.1"/>
</dbReference>
<keyword evidence="6 10" id="KW-0133">Cell shape</keyword>
<evidence type="ECO:0000256" key="2">
    <source>
        <dbReference type="ARBA" id="ARBA00022598"/>
    </source>
</evidence>
<dbReference type="Pfam" id="PF08245">
    <property type="entry name" value="Mur_ligase_M"/>
    <property type="match status" value="1"/>
</dbReference>
<dbReference type="GO" id="GO:0005524">
    <property type="term" value="F:ATP binding"/>
    <property type="evidence" value="ECO:0007669"/>
    <property type="project" value="UniProtKB-UniRule"/>
</dbReference>
<keyword evidence="4 10" id="KW-0547">Nucleotide-binding</keyword>
<dbReference type="STRING" id="947013.SAMN04488109_2800"/>
<evidence type="ECO:0000313" key="16">
    <source>
        <dbReference type="Proteomes" id="UP000184212"/>
    </source>
</evidence>
<dbReference type="InterPro" id="IPR036615">
    <property type="entry name" value="Mur_ligase_C_dom_sf"/>
</dbReference>
<dbReference type="InterPro" id="IPR004101">
    <property type="entry name" value="Mur_ligase_C"/>
</dbReference>
<proteinExistence type="inferred from homology"/>
<keyword evidence="8 10" id="KW-0131">Cell cycle</keyword>
<dbReference type="SUPFAM" id="SSF53623">
    <property type="entry name" value="MurD-like peptide ligases, catalytic domain"/>
    <property type="match status" value="1"/>
</dbReference>
<keyword evidence="1 10" id="KW-0963">Cytoplasm</keyword>
<dbReference type="HAMAP" id="MF_02019">
    <property type="entry name" value="MurF"/>
    <property type="match status" value="1"/>
</dbReference>
<comment type="function">
    <text evidence="10 11">Involved in cell wall formation. Catalyzes the final step in the synthesis of UDP-N-acetylmuramoyl-pentapeptide, the precursor of murein.</text>
</comment>